<sequence length="49" mass="5508">MNQLNQLNSTTYLILGIKGNVKMATNLEEVWTFASQLIHGEIDVLDPSF</sequence>
<keyword evidence="2" id="KW-1185">Reference proteome</keyword>
<dbReference type="RefSeq" id="WP_268045793.1">
    <property type="nucleotide sequence ID" value="NZ_CP104064.1"/>
</dbReference>
<evidence type="ECO:0000313" key="2">
    <source>
        <dbReference type="Proteomes" id="UP001164803"/>
    </source>
</evidence>
<reference evidence="1" key="1">
    <citation type="submission" date="2022-08" db="EMBL/GenBank/DDBJ databases">
        <title>Alicyclobacillus dauci DSM2870, complete genome.</title>
        <authorList>
            <person name="Wang Q."/>
            <person name="Cai R."/>
            <person name="Wang Z."/>
        </authorList>
    </citation>
    <scope>NUCLEOTIDE SEQUENCE</scope>
    <source>
        <strain evidence="1">DSM 28700</strain>
    </source>
</reference>
<name>A0ABY6Z637_9BACL</name>
<organism evidence="1 2">
    <name type="scientific">Alicyclobacillus dauci</name>
    <dbReference type="NCBI Taxonomy" id="1475485"/>
    <lineage>
        <taxon>Bacteria</taxon>
        <taxon>Bacillati</taxon>
        <taxon>Bacillota</taxon>
        <taxon>Bacilli</taxon>
        <taxon>Bacillales</taxon>
        <taxon>Alicyclobacillaceae</taxon>
        <taxon>Alicyclobacillus</taxon>
    </lineage>
</organism>
<proteinExistence type="predicted"/>
<dbReference type="Proteomes" id="UP001164803">
    <property type="component" value="Chromosome"/>
</dbReference>
<gene>
    <name evidence="1" type="ORF">NZD86_07040</name>
</gene>
<dbReference type="EMBL" id="CP104064">
    <property type="protein sequence ID" value="WAH38229.1"/>
    <property type="molecule type" value="Genomic_DNA"/>
</dbReference>
<accession>A0ABY6Z637</accession>
<evidence type="ECO:0000313" key="1">
    <source>
        <dbReference type="EMBL" id="WAH38229.1"/>
    </source>
</evidence>
<protein>
    <submittedName>
        <fullName evidence="1">Uncharacterized protein</fullName>
    </submittedName>
</protein>